<dbReference type="RefSeq" id="WP_376867256.1">
    <property type="nucleotide sequence ID" value="NZ_JBHRYB010000013.1"/>
</dbReference>
<evidence type="ECO:0000313" key="7">
    <source>
        <dbReference type="Proteomes" id="UP001595722"/>
    </source>
</evidence>
<dbReference type="PANTHER" id="PTHR33798:SF5">
    <property type="entry name" value="FLAVIN REDUCTASE LIKE DOMAIN-CONTAINING PROTEIN"/>
    <property type="match status" value="1"/>
</dbReference>
<organism evidence="6 7">
    <name type="scientific">Bacterioplanoides pacificum</name>
    <dbReference type="NCBI Taxonomy" id="1171596"/>
    <lineage>
        <taxon>Bacteria</taxon>
        <taxon>Pseudomonadati</taxon>
        <taxon>Pseudomonadota</taxon>
        <taxon>Gammaproteobacteria</taxon>
        <taxon>Oceanospirillales</taxon>
        <taxon>Oceanospirillaceae</taxon>
        <taxon>Bacterioplanoides</taxon>
    </lineage>
</organism>
<feature type="domain" description="Flavin reductase like" evidence="5">
    <location>
        <begin position="42"/>
        <end position="191"/>
    </location>
</feature>
<dbReference type="SMART" id="SM00903">
    <property type="entry name" value="Flavin_Reduct"/>
    <property type="match status" value="1"/>
</dbReference>
<evidence type="ECO:0000256" key="3">
    <source>
        <dbReference type="ARBA" id="ARBA00022643"/>
    </source>
</evidence>
<dbReference type="PANTHER" id="PTHR33798">
    <property type="entry name" value="FLAVOPROTEIN OXYGENASE"/>
    <property type="match status" value="1"/>
</dbReference>
<evidence type="ECO:0000256" key="2">
    <source>
        <dbReference type="ARBA" id="ARBA00022630"/>
    </source>
</evidence>
<dbReference type="InterPro" id="IPR002563">
    <property type="entry name" value="Flavin_Rdtase-like_dom"/>
</dbReference>
<comment type="similarity">
    <text evidence="4">Belongs to the flavoredoxin family.</text>
</comment>
<sequence>MNEKDTVVIVTARFLMEDAAVQLDFSALSASEIYHCLVQTVLPRPVAWILTRQQNGKHNLAPFSFFAPVCSNPPTLVVSIGNKSAHLSKDTFANLKRDPSCVLHIASMEQLQPLNSSAATLSDQESEVEQLGLEVVNFGEAGLGRIKGSPVAFECCLQQVVELGDGPQHVVFLEIKRAWLDEQVAAKINGRLKVSAADLNPVARLGGTEYAALGEVVSLPRPE</sequence>
<comment type="cofactor">
    <cofactor evidence="1">
        <name>FMN</name>
        <dbReference type="ChEBI" id="CHEBI:58210"/>
    </cofactor>
</comment>
<gene>
    <name evidence="6" type="ORF">ACFOMG_13285</name>
</gene>
<accession>A0ABV7VU46</accession>
<protein>
    <submittedName>
        <fullName evidence="6">Flavin reductase family protein</fullName>
        <ecNumber evidence="6">1.5.1.-</ecNumber>
    </submittedName>
</protein>
<dbReference type="EMBL" id="JBHRYB010000013">
    <property type="protein sequence ID" value="MFC3681074.1"/>
    <property type="molecule type" value="Genomic_DNA"/>
</dbReference>
<keyword evidence="3" id="KW-0288">FMN</keyword>
<dbReference type="Proteomes" id="UP001595722">
    <property type="component" value="Unassembled WGS sequence"/>
</dbReference>
<name>A0ABV7VU46_9GAMM</name>
<comment type="caution">
    <text evidence="6">The sequence shown here is derived from an EMBL/GenBank/DDBJ whole genome shotgun (WGS) entry which is preliminary data.</text>
</comment>
<dbReference type="GO" id="GO:0016491">
    <property type="term" value="F:oxidoreductase activity"/>
    <property type="evidence" value="ECO:0007669"/>
    <property type="project" value="UniProtKB-KW"/>
</dbReference>
<evidence type="ECO:0000256" key="1">
    <source>
        <dbReference type="ARBA" id="ARBA00001917"/>
    </source>
</evidence>
<dbReference type="EC" id="1.5.1.-" evidence="6"/>
<dbReference type="Pfam" id="PF01613">
    <property type="entry name" value="Flavin_Reduct"/>
    <property type="match status" value="1"/>
</dbReference>
<evidence type="ECO:0000313" key="6">
    <source>
        <dbReference type="EMBL" id="MFC3681074.1"/>
    </source>
</evidence>
<evidence type="ECO:0000256" key="4">
    <source>
        <dbReference type="ARBA" id="ARBA00038054"/>
    </source>
</evidence>
<dbReference type="SUPFAM" id="SSF50475">
    <property type="entry name" value="FMN-binding split barrel"/>
    <property type="match status" value="1"/>
</dbReference>
<reference evidence="7" key="1">
    <citation type="journal article" date="2019" name="Int. J. Syst. Evol. Microbiol.">
        <title>The Global Catalogue of Microorganisms (GCM) 10K type strain sequencing project: providing services to taxonomists for standard genome sequencing and annotation.</title>
        <authorList>
            <consortium name="The Broad Institute Genomics Platform"/>
            <consortium name="The Broad Institute Genome Sequencing Center for Infectious Disease"/>
            <person name="Wu L."/>
            <person name="Ma J."/>
        </authorList>
    </citation>
    <scope>NUCLEOTIDE SEQUENCE [LARGE SCALE GENOMIC DNA]</scope>
    <source>
        <strain evidence="7">KCTC 42424</strain>
    </source>
</reference>
<keyword evidence="6" id="KW-0560">Oxidoreductase</keyword>
<evidence type="ECO:0000259" key="5">
    <source>
        <dbReference type="SMART" id="SM00903"/>
    </source>
</evidence>
<proteinExistence type="inferred from homology"/>
<keyword evidence="7" id="KW-1185">Reference proteome</keyword>
<dbReference type="Gene3D" id="2.30.110.10">
    <property type="entry name" value="Electron Transport, Fmn-binding Protein, Chain A"/>
    <property type="match status" value="1"/>
</dbReference>
<keyword evidence="2" id="KW-0285">Flavoprotein</keyword>
<dbReference type="InterPro" id="IPR012349">
    <property type="entry name" value="Split_barrel_FMN-bd"/>
</dbReference>